<dbReference type="InterPro" id="IPR001783">
    <property type="entry name" value="Lumazine-bd"/>
</dbReference>
<comment type="function">
    <text evidence="2">Catalyzes the dismutation of two molecules of 6,7-dimethyl-8-ribityllumazine, resulting in the formation of riboflavin and 5-amino-6-(D-ribitylamino)uracil.</text>
</comment>
<evidence type="ECO:0000256" key="5">
    <source>
        <dbReference type="ARBA" id="ARBA00013950"/>
    </source>
</evidence>
<dbReference type="PANTHER" id="PTHR21098:SF12">
    <property type="entry name" value="RIBOFLAVIN SYNTHASE"/>
    <property type="match status" value="1"/>
</dbReference>
<sequence>MFTGIIEEVGHLEQLRRRSTGGVLSIAARTVLEGTHIGDSIAVNGVCLTVTSLTGTGFTADASEETLRVSNLGQLTPGAGVNLERAVAVGARLGGHIVQGHVDAIGRFLSRRPSGNAVTMRFGFPPDIGRYLVHKGSIAVDGVSLTIAALGEDWFEIAVIPTTLAWTTLPHLTPGAPVNLEADVLAKYVERLLQYSSSSSSPSSASRLTAEHLRALGY</sequence>
<dbReference type="Pfam" id="PF00677">
    <property type="entry name" value="Lum_binding"/>
    <property type="match status" value="2"/>
</dbReference>
<keyword evidence="6" id="KW-0686">Riboflavin biosynthesis</keyword>
<dbReference type="InterPro" id="IPR017938">
    <property type="entry name" value="Riboflavin_synthase-like_b-brl"/>
</dbReference>
<evidence type="ECO:0000256" key="10">
    <source>
        <dbReference type="PROSITE-ProRule" id="PRU00524"/>
    </source>
</evidence>
<evidence type="ECO:0000256" key="8">
    <source>
        <dbReference type="ARBA" id="ARBA00022737"/>
    </source>
</evidence>
<evidence type="ECO:0000256" key="9">
    <source>
        <dbReference type="NCBIfam" id="TIGR00187"/>
    </source>
</evidence>
<dbReference type="PIRSF" id="PIRSF000498">
    <property type="entry name" value="Riboflavin_syn_A"/>
    <property type="match status" value="1"/>
</dbReference>
<comment type="pathway">
    <text evidence="3">Cofactor biosynthesis; riboflavin biosynthesis; riboflavin from 2-hydroxy-3-oxobutyl phosphate and 5-amino-6-(D-ribitylamino)uracil: step 2/2.</text>
</comment>
<gene>
    <name evidence="12" type="ORF">J8C05_09580</name>
</gene>
<dbReference type="Proteomes" id="UP000677668">
    <property type="component" value="Chromosome 1"/>
</dbReference>
<feature type="repeat" description="Lumazine-binding" evidence="10">
    <location>
        <begin position="97"/>
        <end position="193"/>
    </location>
</feature>
<dbReference type="NCBIfam" id="NF006767">
    <property type="entry name" value="PRK09289.1"/>
    <property type="match status" value="1"/>
</dbReference>
<dbReference type="SUPFAM" id="SSF63380">
    <property type="entry name" value="Riboflavin synthase domain-like"/>
    <property type="match status" value="2"/>
</dbReference>
<feature type="domain" description="Lumazine-binding" evidence="11">
    <location>
        <begin position="97"/>
        <end position="193"/>
    </location>
</feature>
<feature type="domain" description="Lumazine-binding" evidence="11">
    <location>
        <begin position="1"/>
        <end position="96"/>
    </location>
</feature>
<comment type="catalytic activity">
    <reaction evidence="1">
        <text>2 6,7-dimethyl-8-(1-D-ribityl)lumazine + H(+) = 5-amino-6-(D-ribitylamino)uracil + riboflavin</text>
        <dbReference type="Rhea" id="RHEA:20772"/>
        <dbReference type="ChEBI" id="CHEBI:15378"/>
        <dbReference type="ChEBI" id="CHEBI:15934"/>
        <dbReference type="ChEBI" id="CHEBI:57986"/>
        <dbReference type="ChEBI" id="CHEBI:58201"/>
        <dbReference type="EC" id="2.5.1.9"/>
    </reaction>
</comment>
<keyword evidence="13" id="KW-1185">Reference proteome</keyword>
<evidence type="ECO:0000256" key="4">
    <source>
        <dbReference type="ARBA" id="ARBA00012827"/>
    </source>
</evidence>
<evidence type="ECO:0000259" key="11">
    <source>
        <dbReference type="PROSITE" id="PS51177"/>
    </source>
</evidence>
<keyword evidence="7 12" id="KW-0808">Transferase</keyword>
<accession>A0ABX8AY37</accession>
<feature type="repeat" description="Lumazine-binding" evidence="10">
    <location>
        <begin position="1"/>
        <end position="96"/>
    </location>
</feature>
<reference evidence="12 13" key="1">
    <citation type="submission" date="2021-03" db="EMBL/GenBank/DDBJ databases">
        <title>Genomic and phenotypic characterization of Chloracidobacterium isolates provides evidence for multiple species.</title>
        <authorList>
            <person name="Saini M.K."/>
            <person name="Costas A.M.G."/>
            <person name="Tank M."/>
            <person name="Bryant D.A."/>
        </authorList>
    </citation>
    <scope>NUCLEOTIDE SEQUENCE [LARGE SCALE GENOMIC DNA]</scope>
    <source>
        <strain evidence="12 13">N</strain>
    </source>
</reference>
<dbReference type="Gene3D" id="2.40.30.20">
    <property type="match status" value="2"/>
</dbReference>
<dbReference type="CDD" id="cd00402">
    <property type="entry name" value="Riboflavin_synthase_like"/>
    <property type="match status" value="1"/>
</dbReference>
<evidence type="ECO:0000256" key="1">
    <source>
        <dbReference type="ARBA" id="ARBA00000968"/>
    </source>
</evidence>
<protein>
    <recommendedName>
        <fullName evidence="5 9">Riboflavin synthase</fullName>
        <ecNumber evidence="4 9">2.5.1.9</ecNumber>
    </recommendedName>
</protein>
<dbReference type="PROSITE" id="PS51177">
    <property type="entry name" value="LUMAZINE_BIND"/>
    <property type="match status" value="2"/>
</dbReference>
<dbReference type="RefSeq" id="WP_211421977.1">
    <property type="nucleotide sequence ID" value="NZ_CP072642.1"/>
</dbReference>
<organism evidence="12 13">
    <name type="scientific">Chloracidobacterium sp. N</name>
    <dbReference type="NCBI Taxonomy" id="2821540"/>
    <lineage>
        <taxon>Bacteria</taxon>
        <taxon>Pseudomonadati</taxon>
        <taxon>Acidobacteriota</taxon>
        <taxon>Terriglobia</taxon>
        <taxon>Terriglobales</taxon>
        <taxon>Acidobacteriaceae</taxon>
        <taxon>Chloracidobacterium</taxon>
        <taxon>Chloracidobacterium aggregatum</taxon>
    </lineage>
</organism>
<dbReference type="GO" id="GO:0004746">
    <property type="term" value="F:riboflavin synthase activity"/>
    <property type="evidence" value="ECO:0007669"/>
    <property type="project" value="UniProtKB-EC"/>
</dbReference>
<evidence type="ECO:0000256" key="2">
    <source>
        <dbReference type="ARBA" id="ARBA00002803"/>
    </source>
</evidence>
<keyword evidence="8" id="KW-0677">Repeat</keyword>
<evidence type="ECO:0000313" key="13">
    <source>
        <dbReference type="Proteomes" id="UP000677668"/>
    </source>
</evidence>
<evidence type="ECO:0000256" key="6">
    <source>
        <dbReference type="ARBA" id="ARBA00022619"/>
    </source>
</evidence>
<evidence type="ECO:0000256" key="7">
    <source>
        <dbReference type="ARBA" id="ARBA00022679"/>
    </source>
</evidence>
<evidence type="ECO:0000256" key="3">
    <source>
        <dbReference type="ARBA" id="ARBA00004887"/>
    </source>
</evidence>
<proteinExistence type="predicted"/>
<dbReference type="EMBL" id="CP072642">
    <property type="protein sequence ID" value="QUV93613.1"/>
    <property type="molecule type" value="Genomic_DNA"/>
</dbReference>
<dbReference type="PANTHER" id="PTHR21098">
    <property type="entry name" value="RIBOFLAVIN SYNTHASE ALPHA CHAIN"/>
    <property type="match status" value="1"/>
</dbReference>
<name>A0ABX8AY37_9BACT</name>
<evidence type="ECO:0000313" key="12">
    <source>
        <dbReference type="EMBL" id="QUV93613.1"/>
    </source>
</evidence>
<dbReference type="EC" id="2.5.1.9" evidence="4 9"/>
<dbReference type="NCBIfam" id="TIGR00187">
    <property type="entry name" value="ribE"/>
    <property type="match status" value="1"/>
</dbReference>
<dbReference type="InterPro" id="IPR023366">
    <property type="entry name" value="ATP_synth_asu-like_sf"/>
</dbReference>
<dbReference type="InterPro" id="IPR026017">
    <property type="entry name" value="Lumazine-bd_dom"/>
</dbReference>